<reference evidence="1 2" key="1">
    <citation type="submission" date="2017-10" db="EMBL/GenBank/DDBJ databases">
        <title>Sequencing the genomes of 1000 actinobacteria strains.</title>
        <authorList>
            <person name="Klenk H.-P."/>
        </authorList>
    </citation>
    <scope>NUCLEOTIDE SEQUENCE [LARGE SCALE GENOMIC DNA]</scope>
    <source>
        <strain evidence="1 2">DSM 46092</strain>
    </source>
</reference>
<name>A0A2A9FAU8_9PSEU</name>
<protein>
    <recommendedName>
        <fullName evidence="3">Tocopherol cyclase-like protein</fullName>
    </recommendedName>
</protein>
<proteinExistence type="predicted"/>
<accession>A0A2A9FAU8</accession>
<gene>
    <name evidence="1" type="ORF">ATK36_2963</name>
</gene>
<sequence>MTFVPADDYQHEAGSHPRWQETYWLGAWDGQNRGGVSIHLARQPHEGHVATQVTVVTPEGTVSLGGRHPGDDALAIPGLDVDIHAPFEHWTMRYAGAGVRGPNEHGLYAQTPGEVPFGFTLDFHHPLPPHDVGSVYLDRVAKGVTNNQYVAGAVFTGEVWCADHHTPVSGLLTRDHSWGVRNWDFDLGIAAFIALDDAQTFLTPGSFLAGDRWKSFCAIHDKDGLRDLGETWARVDGLPVVGGYRNAAFGIPEVPAGQQIVEITGHAQRPHWSPSVTSGTNMLWLISLSTVRWGDKTGQGTHWTVFPATSPLAANLAPDRGQSEHLPIIGPDRSVPAP</sequence>
<evidence type="ECO:0008006" key="3">
    <source>
        <dbReference type="Google" id="ProtNLM"/>
    </source>
</evidence>
<dbReference type="Proteomes" id="UP000243542">
    <property type="component" value="Unassembled WGS sequence"/>
</dbReference>
<evidence type="ECO:0000313" key="2">
    <source>
        <dbReference type="Proteomes" id="UP000243542"/>
    </source>
</evidence>
<evidence type="ECO:0000313" key="1">
    <source>
        <dbReference type="EMBL" id="PFG47901.1"/>
    </source>
</evidence>
<keyword evidence="2" id="KW-1185">Reference proteome</keyword>
<organism evidence="1 2">
    <name type="scientific">Amycolatopsis sulphurea</name>
    <dbReference type="NCBI Taxonomy" id="76022"/>
    <lineage>
        <taxon>Bacteria</taxon>
        <taxon>Bacillati</taxon>
        <taxon>Actinomycetota</taxon>
        <taxon>Actinomycetes</taxon>
        <taxon>Pseudonocardiales</taxon>
        <taxon>Pseudonocardiaceae</taxon>
        <taxon>Amycolatopsis</taxon>
    </lineage>
</organism>
<dbReference type="AlphaFoldDB" id="A0A2A9FAU8"/>
<comment type="caution">
    <text evidence="1">The sequence shown here is derived from an EMBL/GenBank/DDBJ whole genome shotgun (WGS) entry which is preliminary data.</text>
</comment>
<dbReference type="EMBL" id="PDJK01000002">
    <property type="protein sequence ID" value="PFG47901.1"/>
    <property type="molecule type" value="Genomic_DNA"/>
</dbReference>
<dbReference type="RefSeq" id="WP_098511915.1">
    <property type="nucleotide sequence ID" value="NZ_JBIAKZ010000024.1"/>
</dbReference>